<keyword evidence="2" id="KW-0391">Immunity</keyword>
<evidence type="ECO:0000259" key="8">
    <source>
        <dbReference type="PROSITE" id="PS50835"/>
    </source>
</evidence>
<dbReference type="Pfam" id="PF07686">
    <property type="entry name" value="V-set"/>
    <property type="match status" value="1"/>
</dbReference>
<keyword evidence="1 7" id="KW-0732">Signal</keyword>
<evidence type="ECO:0000256" key="7">
    <source>
        <dbReference type="SAM" id="SignalP"/>
    </source>
</evidence>
<dbReference type="PANTHER" id="PTHR19343">
    <property type="entry name" value="T CELL RECEPTOR ALPHA VARIABLE 1-2"/>
    <property type="match status" value="1"/>
</dbReference>
<dbReference type="InterPro" id="IPR007110">
    <property type="entry name" value="Ig-like_dom"/>
</dbReference>
<dbReference type="InterPro" id="IPR003599">
    <property type="entry name" value="Ig_sub"/>
</dbReference>
<accession>A0ABR0Y1T9</accession>
<evidence type="ECO:0000256" key="1">
    <source>
        <dbReference type="ARBA" id="ARBA00022729"/>
    </source>
</evidence>
<feature type="signal peptide" evidence="7">
    <location>
        <begin position="1"/>
        <end position="23"/>
    </location>
</feature>
<evidence type="ECO:0000313" key="10">
    <source>
        <dbReference type="Proteomes" id="UP001369086"/>
    </source>
</evidence>
<dbReference type="Proteomes" id="UP001369086">
    <property type="component" value="Unassembled WGS sequence"/>
</dbReference>
<dbReference type="PANTHER" id="PTHR19343:SF13">
    <property type="entry name" value="T CELL RECEPTOR ALPHA VARIABLE 21"/>
    <property type="match status" value="1"/>
</dbReference>
<evidence type="ECO:0000256" key="5">
    <source>
        <dbReference type="ARBA" id="ARBA00023319"/>
    </source>
</evidence>
<dbReference type="InterPro" id="IPR013783">
    <property type="entry name" value="Ig-like_fold"/>
</dbReference>
<dbReference type="PROSITE" id="PS50835">
    <property type="entry name" value="IG_LIKE"/>
    <property type="match status" value="1"/>
</dbReference>
<comment type="caution">
    <text evidence="9">The sequence shown here is derived from an EMBL/GenBank/DDBJ whole genome shotgun (WGS) entry which is preliminary data.</text>
</comment>
<evidence type="ECO:0000256" key="4">
    <source>
        <dbReference type="ARBA" id="ARBA00023170"/>
    </source>
</evidence>
<evidence type="ECO:0000256" key="3">
    <source>
        <dbReference type="ARBA" id="ARBA00023130"/>
    </source>
</evidence>
<feature type="domain" description="Ig-like" evidence="8">
    <location>
        <begin position="25"/>
        <end position="131"/>
    </location>
</feature>
<dbReference type="SMART" id="SM00409">
    <property type="entry name" value="IG"/>
    <property type="match status" value="1"/>
</dbReference>
<sequence length="131" mass="14584">MSTKSGFLYLLINTLVYLHCVRSQAQVSQTAPSLTVSEGETATLHCNYTASDFRSLQWYRQRPNRSPENVMILVSDPMKDSQFSGSLDKGKSSGVFNVSNSQAEDSVTYYCAVEAQCLKAVRGPDRNTEWS</sequence>
<keyword evidence="10" id="KW-1185">Reference proteome</keyword>
<evidence type="ECO:0000256" key="6">
    <source>
        <dbReference type="ARBA" id="ARBA00043266"/>
    </source>
</evidence>
<evidence type="ECO:0000313" key="9">
    <source>
        <dbReference type="EMBL" id="KAK6466225.1"/>
    </source>
</evidence>
<organism evidence="9 10">
    <name type="scientific">Huso huso</name>
    <name type="common">Beluga</name>
    <name type="synonym">Acipenser huso</name>
    <dbReference type="NCBI Taxonomy" id="61971"/>
    <lineage>
        <taxon>Eukaryota</taxon>
        <taxon>Metazoa</taxon>
        <taxon>Chordata</taxon>
        <taxon>Craniata</taxon>
        <taxon>Vertebrata</taxon>
        <taxon>Euteleostomi</taxon>
        <taxon>Actinopterygii</taxon>
        <taxon>Chondrostei</taxon>
        <taxon>Acipenseriformes</taxon>
        <taxon>Acipenseridae</taxon>
        <taxon>Huso</taxon>
    </lineage>
</organism>
<feature type="chain" id="PRO_5047053386" description="Ig-like domain-containing protein" evidence="7">
    <location>
        <begin position="24"/>
        <end position="131"/>
    </location>
</feature>
<evidence type="ECO:0000256" key="2">
    <source>
        <dbReference type="ARBA" id="ARBA00022859"/>
    </source>
</evidence>
<reference evidence="9 10" key="1">
    <citation type="submission" date="2021-05" db="EMBL/GenBank/DDBJ databases">
        <authorList>
            <person name="Zahm M."/>
            <person name="Klopp C."/>
            <person name="Cabau C."/>
            <person name="Kuhl H."/>
            <person name="Suciu R."/>
            <person name="Ciorpac M."/>
            <person name="Holostenco D."/>
            <person name="Gessner J."/>
            <person name="Wuertz S."/>
            <person name="Hohne C."/>
            <person name="Stock M."/>
            <person name="Gislard M."/>
            <person name="Lluch J."/>
            <person name="Milhes M."/>
            <person name="Lampietro C."/>
            <person name="Lopez Roques C."/>
            <person name="Donnadieu C."/>
            <person name="Du K."/>
            <person name="Schartl M."/>
            <person name="Guiguen Y."/>
        </authorList>
    </citation>
    <scope>NUCLEOTIDE SEQUENCE [LARGE SCALE GENOMIC DNA]</scope>
    <source>
        <strain evidence="9">Hh-F2</strain>
        <tissue evidence="9">Blood</tissue>
    </source>
</reference>
<keyword evidence="6" id="KW-1279">T cell receptor</keyword>
<protein>
    <recommendedName>
        <fullName evidence="8">Ig-like domain-containing protein</fullName>
    </recommendedName>
</protein>
<dbReference type="SMART" id="SM00406">
    <property type="entry name" value="IGv"/>
    <property type="match status" value="1"/>
</dbReference>
<dbReference type="InterPro" id="IPR051006">
    <property type="entry name" value="TCR_variable_domain"/>
</dbReference>
<dbReference type="InterPro" id="IPR013106">
    <property type="entry name" value="Ig_V-set"/>
</dbReference>
<gene>
    <name evidence="9" type="ORF">HHUSO_G36607</name>
</gene>
<proteinExistence type="predicted"/>
<dbReference type="InterPro" id="IPR036179">
    <property type="entry name" value="Ig-like_dom_sf"/>
</dbReference>
<keyword evidence="4" id="KW-0675">Receptor</keyword>
<keyword evidence="3" id="KW-1064">Adaptive immunity</keyword>
<keyword evidence="5" id="KW-0393">Immunoglobulin domain</keyword>
<dbReference type="Gene3D" id="2.60.40.10">
    <property type="entry name" value="Immunoglobulins"/>
    <property type="match status" value="1"/>
</dbReference>
<name>A0ABR0Y1T9_HUSHU</name>
<dbReference type="EMBL" id="JAHFZB010000102">
    <property type="protein sequence ID" value="KAK6466225.1"/>
    <property type="molecule type" value="Genomic_DNA"/>
</dbReference>
<dbReference type="SUPFAM" id="SSF48726">
    <property type="entry name" value="Immunoglobulin"/>
    <property type="match status" value="1"/>
</dbReference>